<dbReference type="Proteomes" id="UP000197596">
    <property type="component" value="Unassembled WGS sequence"/>
</dbReference>
<evidence type="ECO:0000313" key="1">
    <source>
        <dbReference type="EMBL" id="OWY27136.1"/>
    </source>
</evidence>
<dbReference type="SUPFAM" id="SSF58104">
    <property type="entry name" value="Methyl-accepting chemotaxis protein (MCP) signaling domain"/>
    <property type="match status" value="1"/>
</dbReference>
<organism evidence="1 2">
    <name type="scientific">Herbaspirillum robiniae</name>
    <dbReference type="NCBI Taxonomy" id="2014887"/>
    <lineage>
        <taxon>Bacteria</taxon>
        <taxon>Pseudomonadati</taxon>
        <taxon>Pseudomonadota</taxon>
        <taxon>Betaproteobacteria</taxon>
        <taxon>Burkholderiales</taxon>
        <taxon>Oxalobacteraceae</taxon>
        <taxon>Herbaspirillum</taxon>
    </lineage>
</organism>
<dbReference type="Gene3D" id="1.10.287.950">
    <property type="entry name" value="Methyl-accepting chemotaxis protein"/>
    <property type="match status" value="1"/>
</dbReference>
<dbReference type="RefSeq" id="WP_088752440.1">
    <property type="nucleotide sequence ID" value="NZ_NJGU01000013.1"/>
</dbReference>
<dbReference type="EMBL" id="NJGU01000013">
    <property type="protein sequence ID" value="OWY27136.1"/>
    <property type="molecule type" value="Genomic_DNA"/>
</dbReference>
<proteinExistence type="predicted"/>
<comment type="caution">
    <text evidence="1">The sequence shown here is derived from an EMBL/GenBank/DDBJ whole genome shotgun (WGS) entry which is preliminary data.</text>
</comment>
<name>A0A246WNN4_9BURK</name>
<evidence type="ECO:0000313" key="2">
    <source>
        <dbReference type="Proteomes" id="UP000197596"/>
    </source>
</evidence>
<gene>
    <name evidence="1" type="ORF">CEJ42_21175</name>
</gene>
<protein>
    <submittedName>
        <fullName evidence="1">Chemotaxis protein</fullName>
    </submittedName>
</protein>
<sequence>MSSQAAVQETRPTPPTHAVAVNDAQALPPVTAAGSADQDADVVPLSGEVFGALINLSGRRRFTSQRLVLYAVLGSQGDAGATAIAREALALFRGAHAALLKRSGDLPGVFCPELEEAYFGRTGGDTRITAFAELAGRTLNAIDDKLKSAPELLAELVKQTTPLLAVLNQITAVYEEQSKKHARLMRNQLRGIMTDIETIAREAKMVAFNARIVAARSGQAGKEFSVVAGVLSSITGEIDELVKAALSGAAA</sequence>
<dbReference type="AlphaFoldDB" id="A0A246WNN4"/>
<reference evidence="1 2" key="1">
    <citation type="submission" date="2017-06" db="EMBL/GenBank/DDBJ databases">
        <title>Herbaspirillum phytohormonus sp. nov., isolated from the root nodule of Robinia pseudoacacia in lead-zinc mine.</title>
        <authorList>
            <person name="Fan M."/>
            <person name="Lin Y."/>
        </authorList>
    </citation>
    <scope>NUCLEOTIDE SEQUENCE [LARGE SCALE GENOMIC DNA]</scope>
    <source>
        <strain evidence="1 2">HZ10</strain>
    </source>
</reference>
<accession>A0A246WNN4</accession>